<keyword evidence="5" id="KW-0539">Nucleus</keyword>
<evidence type="ECO:0000256" key="5">
    <source>
        <dbReference type="ARBA" id="ARBA00023242"/>
    </source>
</evidence>
<evidence type="ECO:0000256" key="2">
    <source>
        <dbReference type="ARBA" id="ARBA00023015"/>
    </source>
</evidence>
<dbReference type="GO" id="GO:0008270">
    <property type="term" value="F:zinc ion binding"/>
    <property type="evidence" value="ECO:0007669"/>
    <property type="project" value="InterPro"/>
</dbReference>
<dbReference type="InterPro" id="IPR001138">
    <property type="entry name" value="Zn2Cys6_DnaBD"/>
</dbReference>
<dbReference type="InterPro" id="IPR036864">
    <property type="entry name" value="Zn2-C6_fun-type_DNA-bd_sf"/>
</dbReference>
<feature type="compositionally biased region" description="Polar residues" evidence="6">
    <location>
        <begin position="121"/>
        <end position="133"/>
    </location>
</feature>
<protein>
    <recommendedName>
        <fullName evidence="7">Zn(2)-C6 fungal-type domain-containing protein</fullName>
    </recommendedName>
</protein>
<evidence type="ECO:0000256" key="4">
    <source>
        <dbReference type="ARBA" id="ARBA00023163"/>
    </source>
</evidence>
<dbReference type="GO" id="GO:0005634">
    <property type="term" value="C:nucleus"/>
    <property type="evidence" value="ECO:0007669"/>
    <property type="project" value="UniProtKB-SubCell"/>
</dbReference>
<evidence type="ECO:0000313" key="8">
    <source>
        <dbReference type="EMBL" id="KEY67657.1"/>
    </source>
</evidence>
<dbReference type="GO" id="GO:0000976">
    <property type="term" value="F:transcription cis-regulatory region binding"/>
    <property type="evidence" value="ECO:0007669"/>
    <property type="project" value="TreeGrafter"/>
</dbReference>
<evidence type="ECO:0000256" key="6">
    <source>
        <dbReference type="SAM" id="MobiDB-lite"/>
    </source>
</evidence>
<proteinExistence type="predicted"/>
<evidence type="ECO:0000259" key="7">
    <source>
        <dbReference type="PROSITE" id="PS00463"/>
    </source>
</evidence>
<evidence type="ECO:0000256" key="1">
    <source>
        <dbReference type="ARBA" id="ARBA00004123"/>
    </source>
</evidence>
<dbReference type="PANTHER" id="PTHR31845">
    <property type="entry name" value="FINGER DOMAIN PROTEIN, PUTATIVE-RELATED"/>
    <property type="match status" value="1"/>
</dbReference>
<dbReference type="OrthoDB" id="5226580at2759"/>
<feature type="domain" description="Zn(2)-C6 fungal-type" evidence="7">
    <location>
        <begin position="20"/>
        <end position="50"/>
    </location>
</feature>
<dbReference type="AlphaFoldDB" id="A0A084AQS8"/>
<organism evidence="8 9">
    <name type="scientific">Stachybotrys chartarum (strain CBS 109288 / IBT 7711)</name>
    <name type="common">Toxic black mold</name>
    <name type="synonym">Stilbospora chartarum</name>
    <dbReference type="NCBI Taxonomy" id="1280523"/>
    <lineage>
        <taxon>Eukaryota</taxon>
        <taxon>Fungi</taxon>
        <taxon>Dikarya</taxon>
        <taxon>Ascomycota</taxon>
        <taxon>Pezizomycotina</taxon>
        <taxon>Sordariomycetes</taxon>
        <taxon>Hypocreomycetidae</taxon>
        <taxon>Hypocreales</taxon>
        <taxon>Stachybotryaceae</taxon>
        <taxon>Stachybotrys</taxon>
    </lineage>
</organism>
<dbReference type="GO" id="GO:0000981">
    <property type="term" value="F:DNA-binding transcription factor activity, RNA polymerase II-specific"/>
    <property type="evidence" value="ECO:0007669"/>
    <property type="project" value="InterPro"/>
</dbReference>
<gene>
    <name evidence="8" type="ORF">S7711_09077</name>
</gene>
<dbReference type="Gene3D" id="4.10.240.10">
    <property type="entry name" value="Zn(2)-C6 fungal-type DNA-binding domain"/>
    <property type="match status" value="1"/>
</dbReference>
<feature type="compositionally biased region" description="Polar residues" evidence="6">
    <location>
        <begin position="100"/>
        <end position="114"/>
    </location>
</feature>
<keyword evidence="3" id="KW-0238">DNA-binding</keyword>
<dbReference type="EMBL" id="KL648606">
    <property type="protein sequence ID" value="KEY67657.1"/>
    <property type="molecule type" value="Genomic_DNA"/>
</dbReference>
<evidence type="ECO:0000256" key="3">
    <source>
        <dbReference type="ARBA" id="ARBA00023125"/>
    </source>
</evidence>
<dbReference type="PANTHER" id="PTHR31845:SF32">
    <property type="entry name" value="MISCELLANEOUS ZN(II)2CYS6 TRANSCRIPTION FACTOR (EUROFUNG)-RELATED"/>
    <property type="match status" value="1"/>
</dbReference>
<sequence length="592" mass="65468">MNPADPADPAARESAPYGHACAGCSKAKCRCISRGPDRGCERCHRLHRECQPSVMAARRATRRASSRTATSSHLEEKLDQLVTLLSSQRGANERDGAIESANSASPNHGSTTRSRAGFPTSPESTNSPAASTSLNFLSQDTGRYAFLPQQPSDKPRLDIFRECHLPCFPFIVFSPGTSPDQIRQERPVLWLGIRYATSILAAERKQLDQKLRAVFAQKIVVEGERSMDLLQGLIVFLAWYDKQTLSAFSKLAQAVASDLRLDKGGRDVLDRNTNATDAYCYPLRQPLPPTVYTKEEQRTALACYCICIPISSFTRNSPMTWTLHLERMLHDLSAHPESLEDEVLVAMVRNCRISDDILTLTLGRYEPETGERQAAPPILHVKALQMRLDNVKATTRSEVLARKGIQVQLAFLEASIGDTGLAESSSSQVSQFARTNCFHQAYEGAKKCFEAFLSFTPRELFGMNLFAAFQFARCTHLIYRYTLIDDPAWDRHLVRDGVDLGSVVQRAATLLSAIPAAMGVEGLEQDVFTATADALRRASPIWKRTIAEAACVQGTAGSGTGGLDDPIVDDAMFISFTDDMSWMDLLSNWNQY</sequence>
<accession>A0A084AQS8</accession>
<feature type="region of interest" description="Disordered" evidence="6">
    <location>
        <begin position="94"/>
        <end position="133"/>
    </location>
</feature>
<reference evidence="8 9" key="1">
    <citation type="journal article" date="2014" name="BMC Genomics">
        <title>Comparative genome sequencing reveals chemotype-specific gene clusters in the toxigenic black mold Stachybotrys.</title>
        <authorList>
            <person name="Semeiks J."/>
            <person name="Borek D."/>
            <person name="Otwinowski Z."/>
            <person name="Grishin N.V."/>
        </authorList>
    </citation>
    <scope>NUCLEOTIDE SEQUENCE [LARGE SCALE GENOMIC DNA]</scope>
    <source>
        <strain evidence="9">CBS 109288 / IBT 7711</strain>
    </source>
</reference>
<keyword evidence="4" id="KW-0804">Transcription</keyword>
<evidence type="ECO:0000313" key="9">
    <source>
        <dbReference type="Proteomes" id="UP000028045"/>
    </source>
</evidence>
<comment type="subcellular location">
    <subcellularLocation>
        <location evidence="1">Nucleus</location>
    </subcellularLocation>
</comment>
<dbReference type="PROSITE" id="PS00463">
    <property type="entry name" value="ZN2_CY6_FUNGAL_1"/>
    <property type="match status" value="1"/>
</dbReference>
<keyword evidence="2" id="KW-0805">Transcription regulation</keyword>
<dbReference type="HOGENOM" id="CLU_006524_7_0_1"/>
<dbReference type="Proteomes" id="UP000028045">
    <property type="component" value="Unassembled WGS sequence"/>
</dbReference>
<dbReference type="InterPro" id="IPR051089">
    <property type="entry name" value="prtT"/>
</dbReference>
<keyword evidence="9" id="KW-1185">Reference proteome</keyword>
<name>A0A084AQS8_STACB</name>